<evidence type="ECO:0000313" key="4">
    <source>
        <dbReference type="Proteomes" id="UP000195807"/>
    </source>
</evidence>
<dbReference type="EMBL" id="CP019604">
    <property type="protein sequence ID" value="ARU18439.1"/>
    <property type="molecule type" value="Genomic_DNA"/>
</dbReference>
<dbReference type="Proteomes" id="UP000515297">
    <property type="component" value="Plasmid plas1"/>
</dbReference>
<organism evidence="2 4">
    <name type="scientific">Croceicoccus marinus</name>
    <dbReference type="NCBI Taxonomy" id="450378"/>
    <lineage>
        <taxon>Bacteria</taxon>
        <taxon>Pseudomonadati</taxon>
        <taxon>Pseudomonadota</taxon>
        <taxon>Alphaproteobacteria</taxon>
        <taxon>Sphingomonadales</taxon>
        <taxon>Erythrobacteraceae</taxon>
        <taxon>Croceicoccus</taxon>
    </lineage>
</organism>
<dbReference type="KEGG" id="cman:A9D14_19130"/>
<keyword evidence="2" id="KW-0614">Plasmid</keyword>
<keyword evidence="4" id="KW-1185">Reference proteome</keyword>
<gene>
    <name evidence="2" type="ORF">A9D14_19130</name>
    <name evidence="3" type="ORF">H4O24_17485</name>
</gene>
<geneLocation type="plasmid" evidence="4">
    <name>pcme4a9ii</name>
</geneLocation>
<feature type="region of interest" description="Disordered" evidence="1">
    <location>
        <begin position="1"/>
        <end position="26"/>
    </location>
</feature>
<protein>
    <submittedName>
        <fullName evidence="2">Uncharacterized protein</fullName>
    </submittedName>
</protein>
<geneLocation type="plasmid" evidence="2">
    <name>pCME4A9II</name>
</geneLocation>
<proteinExistence type="predicted"/>
<dbReference type="RefSeq" id="WP_066850923.1">
    <property type="nucleotide sequence ID" value="NZ_CP019604.1"/>
</dbReference>
<evidence type="ECO:0000313" key="3">
    <source>
        <dbReference type="EMBL" id="QNE06862.1"/>
    </source>
</evidence>
<dbReference type="Proteomes" id="UP000195807">
    <property type="component" value="Plasmid pCME4A9II"/>
</dbReference>
<feature type="compositionally biased region" description="Basic and acidic residues" evidence="1">
    <location>
        <begin position="1"/>
        <end position="19"/>
    </location>
</feature>
<dbReference type="AlphaFoldDB" id="A0A217EZ68"/>
<evidence type="ECO:0000313" key="2">
    <source>
        <dbReference type="EMBL" id="ARU18439.1"/>
    </source>
</evidence>
<geneLocation type="plasmid" evidence="3 5">
    <name>plas1</name>
</geneLocation>
<dbReference type="OrthoDB" id="7582564at2"/>
<sequence length="108" mass="12305">MAVEESDGHVEKSVTRDDGSWQIPEPGHSELVQMRIRLITLENIVLGLLSDATEKQVDQIRRRADMIEPRADATRHPLTELAADDMRKFLDRSQRILKVSRSSDAIIE</sequence>
<evidence type="ECO:0000256" key="1">
    <source>
        <dbReference type="SAM" id="MobiDB-lite"/>
    </source>
</evidence>
<dbReference type="EMBL" id="CP060053">
    <property type="protein sequence ID" value="QNE06862.1"/>
    <property type="molecule type" value="Genomic_DNA"/>
</dbReference>
<reference evidence="3 5" key="2">
    <citation type="submission" date="2020-08" db="EMBL/GenBank/DDBJ databases">
        <authorList>
            <person name="Liu G."/>
            <person name="Sun C."/>
        </authorList>
    </citation>
    <scope>NUCLEOTIDE SEQUENCE [LARGE SCALE GENOMIC DNA]</scope>
    <source>
        <strain evidence="3 5">OT19</strain>
        <plasmid evidence="3 5">plas1</plasmid>
    </source>
</reference>
<accession>A0A217EZ68</accession>
<name>A0A217EZ68_9SPHN</name>
<evidence type="ECO:0000313" key="5">
    <source>
        <dbReference type="Proteomes" id="UP000515297"/>
    </source>
</evidence>
<reference evidence="2 4" key="1">
    <citation type="submission" date="2017-01" db="EMBL/GenBank/DDBJ databases">
        <title>Complete genome sequence of esterase-producing bacterium Croceicoccus marinus E4A9.</title>
        <authorList>
            <person name="Wu Y.-H."/>
            <person name="Cheng H."/>
            <person name="Xu L."/>
            <person name="Huo Y.-Y."/>
            <person name="Wang C.-S."/>
            <person name="Xu X.-W."/>
        </authorList>
    </citation>
    <scope>NUCLEOTIDE SEQUENCE [LARGE SCALE GENOMIC DNA]</scope>
    <source>
        <strain evidence="2 4">E4A9</strain>
        <plasmid evidence="2">pCME4A9II</plasmid>
        <plasmid evidence="4">Plasmid pcme4a9ii</plasmid>
    </source>
</reference>